<organism evidence="2">
    <name type="scientific">Drosophila melanogaster</name>
    <name type="common">Fruit fly</name>
    <dbReference type="NCBI Taxonomy" id="7227"/>
    <lineage>
        <taxon>Eukaryota</taxon>
        <taxon>Metazoa</taxon>
        <taxon>Ecdysozoa</taxon>
        <taxon>Arthropoda</taxon>
        <taxon>Hexapoda</taxon>
        <taxon>Insecta</taxon>
        <taxon>Pterygota</taxon>
        <taxon>Neoptera</taxon>
        <taxon>Endopterygota</taxon>
        <taxon>Diptera</taxon>
        <taxon>Brachycera</taxon>
        <taxon>Muscomorpha</taxon>
        <taxon>Ephydroidea</taxon>
        <taxon>Drosophilidae</taxon>
        <taxon>Drosophila</taxon>
        <taxon>Sophophora</taxon>
    </lineage>
</organism>
<dbReference type="AlphaFoldDB" id="Q8SWT0"/>
<dbReference type="FlyBase" id="FBgn0039801">
    <property type="gene designation" value="Npc2h"/>
</dbReference>
<dbReference type="GO" id="GO:0001530">
    <property type="term" value="F:lipopolysaccharide binding"/>
    <property type="evidence" value="ECO:0000314"/>
    <property type="project" value="FlyBase"/>
</dbReference>
<sequence length="109" mass="11984">MPHSPEAPLHDELRLYAPLRCGHPGGQLGLGQERERGAAPAYHGPGGLQVHHLPREIRSHPDLHQQHARRRQVPAESIHHPLGPEGSGFPETLLLHHRHQGGALARCTP</sequence>
<proteinExistence type="evidence at transcript level"/>
<dbReference type="GO" id="GO:0005615">
    <property type="term" value="C:extracellular space"/>
    <property type="evidence" value="ECO:0000314"/>
    <property type="project" value="FlyBase"/>
</dbReference>
<dbReference type="GO" id="GO:0030882">
    <property type="term" value="F:lipid antigen binding"/>
    <property type="evidence" value="ECO:0000314"/>
    <property type="project" value="FlyBase"/>
</dbReference>
<dbReference type="GO" id="GO:0070891">
    <property type="term" value="F:lipoteichoic acid binding"/>
    <property type="evidence" value="ECO:0000314"/>
    <property type="project" value="FlyBase"/>
</dbReference>
<dbReference type="GO" id="GO:0042834">
    <property type="term" value="F:peptidoglycan binding"/>
    <property type="evidence" value="ECO:0000314"/>
    <property type="project" value="FlyBase"/>
</dbReference>
<evidence type="ECO:0000256" key="1">
    <source>
        <dbReference type="SAM" id="MobiDB-lite"/>
    </source>
</evidence>
<feature type="region of interest" description="Disordered" evidence="1">
    <location>
        <begin position="26"/>
        <end position="48"/>
    </location>
</feature>
<feature type="region of interest" description="Disordered" evidence="1">
    <location>
        <begin position="62"/>
        <end position="92"/>
    </location>
</feature>
<dbReference type="GO" id="GO:0005576">
    <property type="term" value="C:extracellular region"/>
    <property type="evidence" value="ECO:0007005"/>
    <property type="project" value="FlyBase"/>
</dbReference>
<name>Q8SWT0_DROME</name>
<evidence type="ECO:0000313" key="2">
    <source>
        <dbReference type="EMBL" id="AAM12272.1"/>
    </source>
</evidence>
<evidence type="ECO:0000313" key="3">
    <source>
        <dbReference type="FlyBase" id="FBgn0039801"/>
    </source>
</evidence>
<reference evidence="2" key="1">
    <citation type="submission" date="2002-04" db="EMBL/GenBank/DDBJ databases">
        <authorList>
            <person name="Stapleton M."/>
            <person name="Brokstein P."/>
            <person name="Hong L."/>
            <person name="Agbayani A."/>
            <person name="Carlson J."/>
            <person name="Champe M."/>
            <person name="Chavez C."/>
            <person name="Dorsett V."/>
            <person name="Dresnek D."/>
            <person name="Farfan D."/>
            <person name="Frise E."/>
            <person name="George R."/>
            <person name="Gonzalez M."/>
            <person name="Guarin H."/>
            <person name="Kronmiller B."/>
            <person name="Li P."/>
            <person name="Liao G."/>
            <person name="Miranda A."/>
            <person name="Mungall C.J."/>
            <person name="Nunoo J."/>
            <person name="Pacleb J."/>
            <person name="Paragas V."/>
            <person name="Park S."/>
            <person name="Patel S."/>
            <person name="Phouanenavong S."/>
            <person name="Wan K."/>
            <person name="Yu C."/>
            <person name="Lewis S.E."/>
            <person name="Rubin G.M."/>
            <person name="Celniker S."/>
        </authorList>
    </citation>
    <scope>NUCLEOTIDE SEQUENCE</scope>
    <source>
        <strain evidence="2">Berkeley</strain>
    </source>
</reference>
<accession>Q8SWT0</accession>
<protein>
    <submittedName>
        <fullName evidence="2">GH26608p</fullName>
    </submittedName>
</protein>
<dbReference type="AGR" id="FB:FBgn0039801"/>
<dbReference type="EMBL" id="AY095179">
    <property type="protein sequence ID" value="AAM12272.1"/>
    <property type="molecule type" value="mRNA"/>
</dbReference>
<gene>
    <name evidence="3" type="primary">Npc2h</name>
    <name evidence="3" type="ORF">CG11315</name>
</gene>
<dbReference type="OrthoDB" id="6576058at2759"/>